<dbReference type="GO" id="GO:0003676">
    <property type="term" value="F:nucleic acid binding"/>
    <property type="evidence" value="ECO:0007669"/>
    <property type="project" value="InterPro"/>
</dbReference>
<dbReference type="SUPFAM" id="SSF50630">
    <property type="entry name" value="Acid proteases"/>
    <property type="match status" value="1"/>
</dbReference>
<dbReference type="InterPro" id="IPR001878">
    <property type="entry name" value="Znf_CCHC"/>
</dbReference>
<keyword evidence="3" id="KW-0611">Plant defense</keyword>
<dbReference type="PROSITE" id="PS50158">
    <property type="entry name" value="ZF_CCHC"/>
    <property type="match status" value="1"/>
</dbReference>
<dbReference type="SUPFAM" id="SSF46785">
    <property type="entry name" value="Winged helix' DNA-binding domain"/>
    <property type="match status" value="1"/>
</dbReference>
<dbReference type="CDD" id="cd00303">
    <property type="entry name" value="retropepsin_like"/>
    <property type="match status" value="1"/>
</dbReference>
<dbReference type="InterPro" id="IPR032675">
    <property type="entry name" value="LRR_dom_sf"/>
</dbReference>
<accession>A0A6L2L4S5</accession>
<evidence type="ECO:0000259" key="6">
    <source>
        <dbReference type="PROSITE" id="PS50104"/>
    </source>
</evidence>
<keyword evidence="5" id="KW-0862">Zinc</keyword>
<evidence type="ECO:0000313" key="8">
    <source>
        <dbReference type="EMBL" id="GEU56586.1"/>
    </source>
</evidence>
<sequence>MASTSTSSFQKSFKYEVFLSFRGEDTRHNFVSHLYKALVQNGIETYKDDEKIEKGETIDTQLIESIEESRFFIIVFSKDYAGSSWCLDELVKIMECRKASAYPVFYDVEPTQIRNQSGAVGEAFKKHENKEAAGNWRKALNEAGNLAGWESKKTANGDESKLIQEIVDVIFKKKCSGISSVDGNLVGMDTRIEAVLSSLELDVNDARMIGIWGMGGGGKTTLARAVFDRISYQFEGKAFVENVREVSKSSLYGLNKLQEQILCSVLSRESIPVRSVHEGTNMMKTLLHGRKVLIVLDDVDDREQLEALAGEPNEWFKFGSRVIITTRDKQVLSTHEVKFIDVNLLSRAEAIRLLRNNAFKRDILIEGYEELSEQVVKYADGLPLTIKVLGRQLCGQNMDEWRDTIERLKAIPLKQTLERLELSYNSLEDDYKRLFLDVACLLKGWRKDDAVIALISCGFFAESGLRVLEQRSLISISEDGKLWMHDHIEEMGMNIVRRLHPNEPKKHSRLWNEEEIKEILANNSGTQAATKCIRRLGTLRSNFEIFMKGLANMKELRFLHVDTFDPFPNLRFLKITHSDRLGSLDLSVAPNLETLILEHCDNLVRVHFQVTPNLKELRIHNCWRLGKLHMPAESPKFTSLDLYHLMFLRTLHLGITPNLETVSLKDCPKLVDLDLSNLKLTTLHLGISPNLKTLRVEDCTDLVELQIPAECPKLVYLNLRNCMQFAELPEEIGRSECLKELDITGTGIRHLPPSIFRRKGLRIVGSRPLLKSSVPWPSDDFEQLQRPKEVTGLRTFLTGCTPAVLLVIASGCIDVSGIRSYFTANQKLPENLGQSQCLEKMFLRDIPNSICEMKCLKSIFLYCIQVSELPEKIGWLECLKELDITGTAICHLPQSGAPIVLLVAGCIHFHGSDCLSVRAKLELINLDLDNNAKLTTLHLGIIPNLKTVSLKAWRALVKLHIPAECPKLVTLDLAYCKLVAELPEDIGRMVHDEEDRVERFIRGLPDNIQGNNIARASTARNNERKGYVGSLLYCSKCKLHHEGLCTIRCGNCKKQGVVCYECGRPGHFRKDFPKLRYQNRGNQIRNKTGNKTGGNEVTTRAYAIGKGGTNPYSNVVTGTFLLNNCYASMLFDSGADRSFVSTTFSALLDVAPSTLDTSYAVELFDGRISETNIILRGCTLGLLGHPFDIDLMPVDLGSFDVIIGMDWLTKYHALIICDEKVIRIPYGNEVLIIRGDDCDGR</sequence>
<keyword evidence="5" id="KW-0479">Metal-binding</keyword>
<keyword evidence="4" id="KW-0520">NAD</keyword>
<dbReference type="InterPro" id="IPR000157">
    <property type="entry name" value="TIR_dom"/>
</dbReference>
<dbReference type="Gene3D" id="1.10.8.430">
    <property type="entry name" value="Helical domain of apoptotic protease-activating factors"/>
    <property type="match status" value="1"/>
</dbReference>
<dbReference type="InterPro" id="IPR058192">
    <property type="entry name" value="WHD_ROQ1-like"/>
</dbReference>
<dbReference type="InterPro" id="IPR002182">
    <property type="entry name" value="NB-ARC"/>
</dbReference>
<dbReference type="InterPro" id="IPR001969">
    <property type="entry name" value="Aspartic_peptidase_AS"/>
</dbReference>
<comment type="caution">
    <text evidence="8">The sequence shown here is derived from an EMBL/GenBank/DDBJ whole genome shotgun (WGS) entry which is preliminary data.</text>
</comment>
<dbReference type="GO" id="GO:0007165">
    <property type="term" value="P:signal transduction"/>
    <property type="evidence" value="ECO:0007669"/>
    <property type="project" value="InterPro"/>
</dbReference>
<dbReference type="GO" id="GO:0006952">
    <property type="term" value="P:defense response"/>
    <property type="evidence" value="ECO:0007669"/>
    <property type="project" value="UniProtKB-KW"/>
</dbReference>
<dbReference type="Gene3D" id="2.40.70.10">
    <property type="entry name" value="Acid Proteases"/>
    <property type="match status" value="1"/>
</dbReference>
<dbReference type="PROSITE" id="PS00141">
    <property type="entry name" value="ASP_PROTEASE"/>
    <property type="match status" value="1"/>
</dbReference>
<proteinExistence type="predicted"/>
<dbReference type="Pfam" id="PF08284">
    <property type="entry name" value="RVP_2"/>
    <property type="match status" value="1"/>
</dbReference>
<dbReference type="FunFam" id="3.40.50.10140:FF:000007">
    <property type="entry name" value="Disease resistance protein (TIR-NBS-LRR class)"/>
    <property type="match status" value="1"/>
</dbReference>
<keyword evidence="8" id="KW-0675">Receptor</keyword>
<dbReference type="SUPFAM" id="SSF52200">
    <property type="entry name" value="Toll/Interleukin receptor TIR domain"/>
    <property type="match status" value="1"/>
</dbReference>
<dbReference type="PRINTS" id="PR00364">
    <property type="entry name" value="DISEASERSIST"/>
</dbReference>
<dbReference type="InterPro" id="IPR027417">
    <property type="entry name" value="P-loop_NTPase"/>
</dbReference>
<dbReference type="Pfam" id="PF23282">
    <property type="entry name" value="WHD_ROQ1"/>
    <property type="match status" value="1"/>
</dbReference>
<dbReference type="PROSITE" id="PS50104">
    <property type="entry name" value="TIR"/>
    <property type="match status" value="1"/>
</dbReference>
<evidence type="ECO:0000256" key="2">
    <source>
        <dbReference type="ARBA" id="ARBA00022737"/>
    </source>
</evidence>
<feature type="domain" description="CCHC-type" evidence="7">
    <location>
        <begin position="1059"/>
        <end position="1074"/>
    </location>
</feature>
<protein>
    <submittedName>
        <fullName evidence="8">Toll/interleukin-1 receptor (TIR) domain-containing protein</fullName>
    </submittedName>
</protein>
<evidence type="ECO:0000259" key="7">
    <source>
        <dbReference type="PROSITE" id="PS50158"/>
    </source>
</evidence>
<dbReference type="SUPFAM" id="SSF52540">
    <property type="entry name" value="P-loop containing nucleoside triphosphate hydrolases"/>
    <property type="match status" value="1"/>
</dbReference>
<dbReference type="InterPro" id="IPR042197">
    <property type="entry name" value="Apaf_helical"/>
</dbReference>
<organism evidence="8">
    <name type="scientific">Tanacetum cinerariifolium</name>
    <name type="common">Dalmatian daisy</name>
    <name type="synonym">Chrysanthemum cinerariifolium</name>
    <dbReference type="NCBI Taxonomy" id="118510"/>
    <lineage>
        <taxon>Eukaryota</taxon>
        <taxon>Viridiplantae</taxon>
        <taxon>Streptophyta</taxon>
        <taxon>Embryophyta</taxon>
        <taxon>Tracheophyta</taxon>
        <taxon>Spermatophyta</taxon>
        <taxon>Magnoliopsida</taxon>
        <taxon>eudicotyledons</taxon>
        <taxon>Gunneridae</taxon>
        <taxon>Pentapetalae</taxon>
        <taxon>asterids</taxon>
        <taxon>campanulids</taxon>
        <taxon>Asterales</taxon>
        <taxon>Asteraceae</taxon>
        <taxon>Asteroideae</taxon>
        <taxon>Anthemideae</taxon>
        <taxon>Anthemidinae</taxon>
        <taxon>Tanacetum</taxon>
    </lineage>
</organism>
<keyword evidence="2" id="KW-0677">Repeat</keyword>
<dbReference type="SUPFAM" id="SSF52047">
    <property type="entry name" value="RNI-like"/>
    <property type="match status" value="1"/>
</dbReference>
<dbReference type="PANTHER" id="PTHR11017">
    <property type="entry name" value="LEUCINE-RICH REPEAT-CONTAINING PROTEIN"/>
    <property type="match status" value="1"/>
</dbReference>
<dbReference type="PANTHER" id="PTHR11017:SF544">
    <property type="entry name" value="ADP-RIBOSYL CYCLASE_CYCLIC ADP-RIBOSE HYDROLASE"/>
    <property type="match status" value="1"/>
</dbReference>
<dbReference type="Pfam" id="PF01582">
    <property type="entry name" value="TIR"/>
    <property type="match status" value="1"/>
</dbReference>
<dbReference type="SMART" id="SM00255">
    <property type="entry name" value="TIR"/>
    <property type="match status" value="1"/>
</dbReference>
<dbReference type="Pfam" id="PF00931">
    <property type="entry name" value="NB-ARC"/>
    <property type="match status" value="1"/>
</dbReference>
<dbReference type="Gene3D" id="3.40.50.10140">
    <property type="entry name" value="Toll/interleukin-1 receptor homology (TIR) domain"/>
    <property type="match status" value="1"/>
</dbReference>
<evidence type="ECO:0000256" key="4">
    <source>
        <dbReference type="ARBA" id="ARBA00023027"/>
    </source>
</evidence>
<dbReference type="AlphaFoldDB" id="A0A6L2L4S5"/>
<name>A0A6L2L4S5_TANCI</name>
<dbReference type="GO" id="GO:0006508">
    <property type="term" value="P:proteolysis"/>
    <property type="evidence" value="ECO:0007669"/>
    <property type="project" value="InterPro"/>
</dbReference>
<reference evidence="8" key="1">
    <citation type="journal article" date="2019" name="Sci. Rep.">
        <title>Draft genome of Tanacetum cinerariifolium, the natural source of mosquito coil.</title>
        <authorList>
            <person name="Yamashiro T."/>
            <person name="Shiraishi A."/>
            <person name="Satake H."/>
            <person name="Nakayama K."/>
        </authorList>
    </citation>
    <scope>NUCLEOTIDE SEQUENCE</scope>
</reference>
<keyword evidence="5" id="KW-0863">Zinc-finger</keyword>
<dbReference type="InterPro" id="IPR036390">
    <property type="entry name" value="WH_DNA-bd_sf"/>
</dbReference>
<dbReference type="Gene3D" id="3.80.10.10">
    <property type="entry name" value="Ribonuclease Inhibitor"/>
    <property type="match status" value="2"/>
</dbReference>
<dbReference type="InterPro" id="IPR035897">
    <property type="entry name" value="Toll_tir_struct_dom_sf"/>
</dbReference>
<gene>
    <name evidence="8" type="ORF">Tci_028564</name>
</gene>
<evidence type="ECO:0000256" key="1">
    <source>
        <dbReference type="ARBA" id="ARBA00022614"/>
    </source>
</evidence>
<dbReference type="InterPro" id="IPR044974">
    <property type="entry name" value="Disease_R_plants"/>
</dbReference>
<dbReference type="GO" id="GO:0008270">
    <property type="term" value="F:zinc ion binding"/>
    <property type="evidence" value="ECO:0007669"/>
    <property type="project" value="UniProtKB-KW"/>
</dbReference>
<feature type="domain" description="TIR" evidence="6">
    <location>
        <begin position="13"/>
        <end position="174"/>
    </location>
</feature>
<dbReference type="Gene3D" id="3.40.50.300">
    <property type="entry name" value="P-loop containing nucleotide triphosphate hydrolases"/>
    <property type="match status" value="1"/>
</dbReference>
<dbReference type="GO" id="GO:0043531">
    <property type="term" value="F:ADP binding"/>
    <property type="evidence" value="ECO:0007669"/>
    <property type="project" value="InterPro"/>
</dbReference>
<keyword evidence="1" id="KW-0433">Leucine-rich repeat</keyword>
<feature type="non-terminal residue" evidence="8">
    <location>
        <position position="1241"/>
    </location>
</feature>
<evidence type="ECO:0000256" key="3">
    <source>
        <dbReference type="ARBA" id="ARBA00022821"/>
    </source>
</evidence>
<dbReference type="EMBL" id="BKCJ010003686">
    <property type="protein sequence ID" value="GEU56586.1"/>
    <property type="molecule type" value="Genomic_DNA"/>
</dbReference>
<dbReference type="GO" id="GO:0004190">
    <property type="term" value="F:aspartic-type endopeptidase activity"/>
    <property type="evidence" value="ECO:0007669"/>
    <property type="project" value="InterPro"/>
</dbReference>
<dbReference type="InterPro" id="IPR021109">
    <property type="entry name" value="Peptidase_aspartic_dom_sf"/>
</dbReference>
<evidence type="ECO:0000256" key="5">
    <source>
        <dbReference type="PROSITE-ProRule" id="PRU00047"/>
    </source>
</evidence>